<name>A0A7V5PQ14_CALAY</name>
<evidence type="ECO:0000313" key="9">
    <source>
        <dbReference type="EMBL" id="HHJ53164.1"/>
    </source>
</evidence>
<dbReference type="GO" id="GO:0004639">
    <property type="term" value="F:phosphoribosylaminoimidazolesuccinocarboxamide synthase activity"/>
    <property type="evidence" value="ECO:0007669"/>
    <property type="project" value="UniProtKB-EC"/>
</dbReference>
<dbReference type="GO" id="GO:0006189">
    <property type="term" value="P:'de novo' IMP biosynthetic process"/>
    <property type="evidence" value="ECO:0007669"/>
    <property type="project" value="UniProtKB-UniPathway"/>
</dbReference>
<comment type="catalytic activity">
    <reaction evidence="7">
        <text>5-amino-1-(5-phospho-D-ribosyl)imidazole-4-carboxylate + L-aspartate + ATP = (2S)-2-[5-amino-1-(5-phospho-beta-D-ribosyl)imidazole-4-carboxamido]succinate + ADP + phosphate + 2 H(+)</text>
        <dbReference type="Rhea" id="RHEA:22628"/>
        <dbReference type="ChEBI" id="CHEBI:15378"/>
        <dbReference type="ChEBI" id="CHEBI:29991"/>
        <dbReference type="ChEBI" id="CHEBI:30616"/>
        <dbReference type="ChEBI" id="CHEBI:43474"/>
        <dbReference type="ChEBI" id="CHEBI:58443"/>
        <dbReference type="ChEBI" id="CHEBI:77657"/>
        <dbReference type="ChEBI" id="CHEBI:456216"/>
        <dbReference type="EC" id="6.3.2.6"/>
    </reaction>
</comment>
<evidence type="ECO:0000256" key="7">
    <source>
        <dbReference type="ARBA" id="ARBA00048475"/>
    </source>
</evidence>
<organism evidence="9">
    <name type="scientific">Caldithrix abyssi</name>
    <dbReference type="NCBI Taxonomy" id="187145"/>
    <lineage>
        <taxon>Bacteria</taxon>
        <taxon>Pseudomonadati</taxon>
        <taxon>Calditrichota</taxon>
        <taxon>Calditrichia</taxon>
        <taxon>Calditrichales</taxon>
        <taxon>Calditrichaceae</taxon>
        <taxon>Caldithrix</taxon>
    </lineage>
</organism>
<dbReference type="GO" id="GO:0005524">
    <property type="term" value="F:ATP binding"/>
    <property type="evidence" value="ECO:0007669"/>
    <property type="project" value="UniProtKB-KW"/>
</dbReference>
<dbReference type="InterPro" id="IPR050089">
    <property type="entry name" value="SAICAR_synthetase"/>
</dbReference>
<dbReference type="Gene3D" id="3.30.470.20">
    <property type="entry name" value="ATP-grasp fold, B domain"/>
    <property type="match status" value="1"/>
</dbReference>
<proteinExistence type="predicted"/>
<comment type="caution">
    <text evidence="9">The sequence shown here is derived from an EMBL/GenBank/DDBJ whole genome shotgun (WGS) entry which is preliminary data.</text>
</comment>
<evidence type="ECO:0000256" key="5">
    <source>
        <dbReference type="ARBA" id="ARBA00022755"/>
    </source>
</evidence>
<dbReference type="AlphaFoldDB" id="A0A7V5PQ14"/>
<feature type="non-terminal residue" evidence="9">
    <location>
        <position position="1"/>
    </location>
</feature>
<dbReference type="UniPathway" id="UPA00074">
    <property type="reaction ID" value="UER00131"/>
</dbReference>
<accession>A0A7V5PQ14</accession>
<sequence>KKLKMIPLRVVVRNFAAGSLSDRFQLEEGTELKYPVIEYYLKDRKLNYPMISESHAYAFGYASPEEMKYIVRLASKINAVLKSYFDRRKMKLIDYQLEFGRYKNQLMLADEITADTCRLWQVKPDGSLDQNYFRYEGKKAKSSYEEIYNRLVGK</sequence>
<keyword evidence="3" id="KW-0436">Ligase</keyword>
<dbReference type="EMBL" id="DROD01000528">
    <property type="protein sequence ID" value="HHJ53164.1"/>
    <property type="molecule type" value="Genomic_DNA"/>
</dbReference>
<protein>
    <recommendedName>
        <fullName evidence="2">phosphoribosylaminoimidazolesuccinocarboxamide synthase</fullName>
        <ecNumber evidence="2">6.3.2.6</ecNumber>
    </recommendedName>
</protein>
<evidence type="ECO:0000259" key="8">
    <source>
        <dbReference type="Pfam" id="PF01259"/>
    </source>
</evidence>
<dbReference type="SUPFAM" id="SSF56104">
    <property type="entry name" value="SAICAR synthase-like"/>
    <property type="match status" value="1"/>
</dbReference>
<dbReference type="PANTHER" id="PTHR43599:SF3">
    <property type="entry name" value="SI:DKEY-6E2.2"/>
    <property type="match status" value="1"/>
</dbReference>
<dbReference type="Proteomes" id="UP000886124">
    <property type="component" value="Unassembled WGS sequence"/>
</dbReference>
<dbReference type="PANTHER" id="PTHR43599">
    <property type="entry name" value="MULTIFUNCTIONAL PROTEIN ADE2"/>
    <property type="match status" value="1"/>
</dbReference>
<evidence type="ECO:0000256" key="4">
    <source>
        <dbReference type="ARBA" id="ARBA00022741"/>
    </source>
</evidence>
<evidence type="ECO:0000256" key="6">
    <source>
        <dbReference type="ARBA" id="ARBA00022840"/>
    </source>
</evidence>
<comment type="pathway">
    <text evidence="1">Purine metabolism; IMP biosynthesis via de novo pathway; 5-amino-1-(5-phospho-D-ribosyl)imidazole-4-carboxamide from 5-amino-1-(5-phospho-D-ribosyl)imidazole-4-carboxylate: step 1/2.</text>
</comment>
<evidence type="ECO:0000256" key="2">
    <source>
        <dbReference type="ARBA" id="ARBA00012217"/>
    </source>
</evidence>
<keyword evidence="5" id="KW-0658">Purine biosynthesis</keyword>
<keyword evidence="6" id="KW-0067">ATP-binding</keyword>
<dbReference type="InterPro" id="IPR028923">
    <property type="entry name" value="SAICAR_synt/ADE2_N"/>
</dbReference>
<evidence type="ECO:0000256" key="3">
    <source>
        <dbReference type="ARBA" id="ARBA00022598"/>
    </source>
</evidence>
<reference evidence="9" key="1">
    <citation type="journal article" date="2020" name="mSystems">
        <title>Genome- and Community-Level Interaction Insights into Carbon Utilization and Element Cycling Functions of Hydrothermarchaeota in Hydrothermal Sediment.</title>
        <authorList>
            <person name="Zhou Z."/>
            <person name="Liu Y."/>
            <person name="Xu W."/>
            <person name="Pan J."/>
            <person name="Luo Z.H."/>
            <person name="Li M."/>
        </authorList>
    </citation>
    <scope>NUCLEOTIDE SEQUENCE [LARGE SCALE GENOMIC DNA]</scope>
    <source>
        <strain evidence="9">HyVt-527</strain>
    </source>
</reference>
<keyword evidence="4" id="KW-0547">Nucleotide-binding</keyword>
<dbReference type="GO" id="GO:0005829">
    <property type="term" value="C:cytosol"/>
    <property type="evidence" value="ECO:0007669"/>
    <property type="project" value="TreeGrafter"/>
</dbReference>
<dbReference type="Pfam" id="PF01259">
    <property type="entry name" value="SAICAR_synt"/>
    <property type="match status" value="1"/>
</dbReference>
<feature type="domain" description="SAICAR synthetase/ADE2 N-terminal" evidence="8">
    <location>
        <begin position="1"/>
        <end position="150"/>
    </location>
</feature>
<evidence type="ECO:0000256" key="1">
    <source>
        <dbReference type="ARBA" id="ARBA00004672"/>
    </source>
</evidence>
<dbReference type="EC" id="6.3.2.6" evidence="2"/>
<gene>
    <name evidence="9" type="ORF">ENJ89_08215</name>
</gene>